<reference evidence="2 3" key="1">
    <citation type="submission" date="2024-08" db="EMBL/GenBank/DDBJ databases">
        <authorList>
            <person name="Paterson S."/>
        </authorList>
    </citation>
    <scope>NUCLEOTIDE SEQUENCE [LARGE SCALE GENOMIC DNA]</scope>
</reference>
<evidence type="ECO:0000313" key="3">
    <source>
        <dbReference type="Proteomes" id="UP001189180"/>
    </source>
</evidence>
<dbReference type="EMBL" id="CANUEZ050000260">
    <property type="protein sequence ID" value="CAM0512782.1"/>
    <property type="molecule type" value="Genomic_DNA"/>
</dbReference>
<sequence length="132" mass="14054">MMFTFIIHAVKLEWAGFGGRAKGSGRIRDESPIPAISSPRDIVALCSSSPSPPSLESSRRPTRNIRNSLSTSPSIAARLEAADTTEDESSRANTDNGLLNLEEDLAVLTNNNAGVGNKLHKYYHITVAGGGC</sequence>
<feature type="region of interest" description="Disordered" evidence="1">
    <location>
        <begin position="47"/>
        <end position="96"/>
    </location>
</feature>
<dbReference type="AlphaFoldDB" id="A0ABC9HH84"/>
<comment type="caution">
    <text evidence="2">The sequence shown here is derived from an EMBL/GenBank/DDBJ whole genome shotgun (WGS) entry which is preliminary data.</text>
</comment>
<name>A0ABC9HH84_FASHE</name>
<evidence type="ECO:0000313" key="2">
    <source>
        <dbReference type="EMBL" id="CAM0512782.1"/>
    </source>
</evidence>
<evidence type="ECO:0000256" key="1">
    <source>
        <dbReference type="SAM" id="MobiDB-lite"/>
    </source>
</evidence>
<protein>
    <submittedName>
        <fullName evidence="2">Uncharacterized protein</fullName>
    </submittedName>
</protein>
<feature type="compositionally biased region" description="Polar residues" evidence="1">
    <location>
        <begin position="64"/>
        <end position="74"/>
    </location>
</feature>
<keyword evidence="3" id="KW-1185">Reference proteome</keyword>
<organism evidence="2 3">
    <name type="scientific">Fasciola hepatica</name>
    <name type="common">Liver fluke</name>
    <dbReference type="NCBI Taxonomy" id="6192"/>
    <lineage>
        <taxon>Eukaryota</taxon>
        <taxon>Metazoa</taxon>
        <taxon>Spiralia</taxon>
        <taxon>Lophotrochozoa</taxon>
        <taxon>Platyhelminthes</taxon>
        <taxon>Trematoda</taxon>
        <taxon>Digenea</taxon>
        <taxon>Plagiorchiida</taxon>
        <taxon>Echinostomata</taxon>
        <taxon>Echinostomatoidea</taxon>
        <taxon>Fasciolidae</taxon>
        <taxon>Fasciola</taxon>
    </lineage>
</organism>
<gene>
    <name evidence="2" type="ORF">FHB240107_LOCUS15519</name>
</gene>
<proteinExistence type="predicted"/>
<dbReference type="Proteomes" id="UP001189180">
    <property type="component" value="Unassembled WGS sequence"/>
</dbReference>
<accession>A0ABC9HH84</accession>